<gene>
    <name evidence="3" type="ORF">G4D63_01395</name>
</gene>
<protein>
    <submittedName>
        <fullName evidence="3">YhcN/YlaJ family sporulation lipoprotein</fullName>
    </submittedName>
</protein>
<feature type="region of interest" description="Disordered" evidence="1">
    <location>
        <begin position="169"/>
        <end position="210"/>
    </location>
</feature>
<dbReference type="InterPro" id="IPR019076">
    <property type="entry name" value="Spore_lipoprot_YhcN/YlaJ-like"/>
</dbReference>
<dbReference type="Pfam" id="PF09580">
    <property type="entry name" value="Spore_YhcN_YlaJ"/>
    <property type="match status" value="1"/>
</dbReference>
<feature type="signal peptide" evidence="2">
    <location>
        <begin position="1"/>
        <end position="22"/>
    </location>
</feature>
<organism evidence="3 4">
    <name type="scientific">Bacillus mesophilus</name>
    <dbReference type="NCBI Taxonomy" id="1808955"/>
    <lineage>
        <taxon>Bacteria</taxon>
        <taxon>Bacillati</taxon>
        <taxon>Bacillota</taxon>
        <taxon>Bacilli</taxon>
        <taxon>Bacillales</taxon>
        <taxon>Bacillaceae</taxon>
        <taxon>Bacillus</taxon>
    </lineage>
</organism>
<proteinExistence type="predicted"/>
<dbReference type="Proteomes" id="UP000481043">
    <property type="component" value="Unassembled WGS sequence"/>
</dbReference>
<feature type="compositionally biased region" description="Basic and acidic residues" evidence="1">
    <location>
        <begin position="185"/>
        <end position="210"/>
    </location>
</feature>
<accession>A0A6M0Q2J3</accession>
<dbReference type="EMBL" id="JAAIWM010000001">
    <property type="protein sequence ID" value="NEY70384.1"/>
    <property type="molecule type" value="Genomic_DNA"/>
</dbReference>
<comment type="caution">
    <text evidence="3">The sequence shown here is derived from an EMBL/GenBank/DDBJ whole genome shotgun (WGS) entry which is preliminary data.</text>
</comment>
<name>A0A6M0Q2J3_9BACI</name>
<feature type="compositionally biased region" description="Polar residues" evidence="1">
    <location>
        <begin position="170"/>
        <end position="179"/>
    </location>
</feature>
<evidence type="ECO:0000313" key="4">
    <source>
        <dbReference type="Proteomes" id="UP000481043"/>
    </source>
</evidence>
<evidence type="ECO:0000256" key="2">
    <source>
        <dbReference type="SAM" id="SignalP"/>
    </source>
</evidence>
<dbReference type="AlphaFoldDB" id="A0A6M0Q2J3"/>
<sequence length="210" mass="23147">MKHTIYMLLIILFVVIAGCANNNDAGENNKDQQSAIHVKNQVKDHEKERDAGAIAEKLVELASSVPNVNDATALVVGNVAVVGIDVNSKIDRSRVGTIKYSVAESLKHDPYGANAIVIADPDTNVRLREMGNEIQQGRPISGIMDELSAIIGRLMPELPADIFEHKNVAPTESNQNQLPAEQEQELDKEQQDQSKHHIKNRENPKVPQHD</sequence>
<dbReference type="PROSITE" id="PS51257">
    <property type="entry name" value="PROKAR_LIPOPROTEIN"/>
    <property type="match status" value="1"/>
</dbReference>
<dbReference type="NCBIfam" id="TIGR02898">
    <property type="entry name" value="spore_YhcN_YlaJ"/>
    <property type="match status" value="1"/>
</dbReference>
<evidence type="ECO:0000313" key="3">
    <source>
        <dbReference type="EMBL" id="NEY70384.1"/>
    </source>
</evidence>
<keyword evidence="2" id="KW-0732">Signal</keyword>
<evidence type="ECO:0000256" key="1">
    <source>
        <dbReference type="SAM" id="MobiDB-lite"/>
    </source>
</evidence>
<reference evidence="3 4" key="1">
    <citation type="submission" date="2020-02" db="EMBL/GenBank/DDBJ databases">
        <title>Bacillus aquiflavi sp. nov., isolated from yellow water of strong flavor Chinese baijiu in Yibin region of China.</title>
        <authorList>
            <person name="Xie J."/>
        </authorList>
    </citation>
    <scope>NUCLEOTIDE SEQUENCE [LARGE SCALE GENOMIC DNA]</scope>
    <source>
        <strain evidence="3 4">SA4</strain>
    </source>
</reference>
<keyword evidence="4" id="KW-1185">Reference proteome</keyword>
<keyword evidence="3" id="KW-0449">Lipoprotein</keyword>
<feature type="chain" id="PRO_5038546850" evidence="2">
    <location>
        <begin position="23"/>
        <end position="210"/>
    </location>
</feature>
<dbReference type="InterPro" id="IPR014247">
    <property type="entry name" value="Spore_lipoprot_YhcN/YlaJ"/>
</dbReference>
<dbReference type="RefSeq" id="WP_163176942.1">
    <property type="nucleotide sequence ID" value="NZ_JAAIWM010000001.1"/>
</dbReference>
<dbReference type="GO" id="GO:0030435">
    <property type="term" value="P:sporulation resulting in formation of a cellular spore"/>
    <property type="evidence" value="ECO:0007669"/>
    <property type="project" value="InterPro"/>
</dbReference>